<name>A0ABQ2BKC3_9SPHI</name>
<sequence length="157" mass="18433">MNLFIEKHQELINKLLLHKVDFIVIGGYAVIFHGYARTTGDIDIWLSPTNDNKVKLLEVFKTMDFFEADLQPIIDMDFTGYFVFSLWEEPEKVDFITKINLVEFEEASKRKIIVEVDGLKIPFLHLDDLVLSKFNTGRLKDKADIEELQHIQRNKKF</sequence>
<evidence type="ECO:0000313" key="3">
    <source>
        <dbReference type="Proteomes" id="UP000645390"/>
    </source>
</evidence>
<feature type="domain" description="DUF6036" evidence="1">
    <location>
        <begin position="18"/>
        <end position="149"/>
    </location>
</feature>
<protein>
    <recommendedName>
        <fullName evidence="1">DUF6036 domain-containing protein</fullName>
    </recommendedName>
</protein>
<reference evidence="3" key="1">
    <citation type="journal article" date="2019" name="Int. J. Syst. Evol. Microbiol.">
        <title>The Global Catalogue of Microorganisms (GCM) 10K type strain sequencing project: providing services to taxonomists for standard genome sequencing and annotation.</title>
        <authorList>
            <consortium name="The Broad Institute Genomics Platform"/>
            <consortium name="The Broad Institute Genome Sequencing Center for Infectious Disease"/>
            <person name="Wu L."/>
            <person name="Ma J."/>
        </authorList>
    </citation>
    <scope>NUCLEOTIDE SEQUENCE [LARGE SCALE GENOMIC DNA]</scope>
    <source>
        <strain evidence="3">CCM 8939</strain>
    </source>
</reference>
<dbReference type="InterPro" id="IPR043519">
    <property type="entry name" value="NT_sf"/>
</dbReference>
<dbReference type="Pfam" id="PF19502">
    <property type="entry name" value="DUF6036"/>
    <property type="match status" value="1"/>
</dbReference>
<dbReference type="Proteomes" id="UP000645390">
    <property type="component" value="Unassembled WGS sequence"/>
</dbReference>
<gene>
    <name evidence="2" type="ORF">GCM10008119_26450</name>
</gene>
<dbReference type="RefSeq" id="WP_188415170.1">
    <property type="nucleotide sequence ID" value="NZ_BMDJ01000007.1"/>
</dbReference>
<dbReference type="SUPFAM" id="SSF81301">
    <property type="entry name" value="Nucleotidyltransferase"/>
    <property type="match status" value="1"/>
</dbReference>
<dbReference type="Gene3D" id="3.30.460.40">
    <property type="match status" value="1"/>
</dbReference>
<dbReference type="EMBL" id="BMDJ01000007">
    <property type="protein sequence ID" value="GGI27197.1"/>
    <property type="molecule type" value="Genomic_DNA"/>
</dbReference>
<dbReference type="InterPro" id="IPR045792">
    <property type="entry name" value="DUF6036"/>
</dbReference>
<evidence type="ECO:0000259" key="1">
    <source>
        <dbReference type="Pfam" id="PF19502"/>
    </source>
</evidence>
<organism evidence="2 3">
    <name type="scientific">Pedobacter mendelii</name>
    <dbReference type="NCBI Taxonomy" id="1908240"/>
    <lineage>
        <taxon>Bacteria</taxon>
        <taxon>Pseudomonadati</taxon>
        <taxon>Bacteroidota</taxon>
        <taxon>Sphingobacteriia</taxon>
        <taxon>Sphingobacteriales</taxon>
        <taxon>Sphingobacteriaceae</taxon>
        <taxon>Pedobacter</taxon>
    </lineage>
</organism>
<accession>A0ABQ2BKC3</accession>
<proteinExistence type="predicted"/>
<comment type="caution">
    <text evidence="2">The sequence shown here is derived from an EMBL/GenBank/DDBJ whole genome shotgun (WGS) entry which is preliminary data.</text>
</comment>
<keyword evidence="3" id="KW-1185">Reference proteome</keyword>
<evidence type="ECO:0000313" key="2">
    <source>
        <dbReference type="EMBL" id="GGI27197.1"/>
    </source>
</evidence>